<dbReference type="EMBL" id="BAAAPK010000001">
    <property type="protein sequence ID" value="GAA1683105.1"/>
    <property type="molecule type" value="Genomic_DNA"/>
</dbReference>
<name>A0ABN2H770_9MICO</name>
<evidence type="ECO:0000313" key="3">
    <source>
        <dbReference type="Proteomes" id="UP001500596"/>
    </source>
</evidence>
<dbReference type="Proteomes" id="UP001500596">
    <property type="component" value="Unassembled WGS sequence"/>
</dbReference>
<dbReference type="InterPro" id="IPR003779">
    <property type="entry name" value="CMD-like"/>
</dbReference>
<accession>A0ABN2H770</accession>
<organism evidence="2 3">
    <name type="scientific">Microbacterium lacus</name>
    <dbReference type="NCBI Taxonomy" id="415217"/>
    <lineage>
        <taxon>Bacteria</taxon>
        <taxon>Bacillati</taxon>
        <taxon>Actinomycetota</taxon>
        <taxon>Actinomycetes</taxon>
        <taxon>Micrococcales</taxon>
        <taxon>Microbacteriaceae</taxon>
        <taxon>Microbacterium</taxon>
    </lineage>
</organism>
<keyword evidence="3" id="KW-1185">Reference proteome</keyword>
<proteinExistence type="predicted"/>
<evidence type="ECO:0000259" key="1">
    <source>
        <dbReference type="Pfam" id="PF02627"/>
    </source>
</evidence>
<gene>
    <name evidence="2" type="ORF">GCM10009807_28680</name>
</gene>
<sequence length="132" mass="14393">MDAAAVTDLVARIESDRGVVHPNLEIASRQSPDALAQFHESYMHAVHQNDVLPRATKELIMIAADAAVYFTYGLKFHMGEALRHGATREEIVNALELAGLVGGFHVPMMAFPLLEEVLATDEFAHLARTDAG</sequence>
<dbReference type="PANTHER" id="PTHR33930:SF2">
    <property type="entry name" value="BLR3452 PROTEIN"/>
    <property type="match status" value="1"/>
</dbReference>
<dbReference type="SUPFAM" id="SSF69118">
    <property type="entry name" value="AhpD-like"/>
    <property type="match status" value="1"/>
</dbReference>
<dbReference type="PANTHER" id="PTHR33930">
    <property type="entry name" value="ALKYL HYDROPEROXIDE REDUCTASE AHPD"/>
    <property type="match status" value="1"/>
</dbReference>
<dbReference type="InterPro" id="IPR029032">
    <property type="entry name" value="AhpD-like"/>
</dbReference>
<protein>
    <recommendedName>
        <fullName evidence="1">Carboxymuconolactone decarboxylase-like domain-containing protein</fullName>
    </recommendedName>
</protein>
<dbReference type="RefSeq" id="WP_344055564.1">
    <property type="nucleotide sequence ID" value="NZ_BAAAPK010000001.1"/>
</dbReference>
<feature type="domain" description="Carboxymuconolactone decarboxylase-like" evidence="1">
    <location>
        <begin position="33"/>
        <end position="115"/>
    </location>
</feature>
<dbReference type="Gene3D" id="1.20.1290.10">
    <property type="entry name" value="AhpD-like"/>
    <property type="match status" value="1"/>
</dbReference>
<evidence type="ECO:0000313" key="2">
    <source>
        <dbReference type="EMBL" id="GAA1683105.1"/>
    </source>
</evidence>
<comment type="caution">
    <text evidence="2">The sequence shown here is derived from an EMBL/GenBank/DDBJ whole genome shotgun (WGS) entry which is preliminary data.</text>
</comment>
<reference evidence="2 3" key="1">
    <citation type="journal article" date="2019" name="Int. J. Syst. Evol. Microbiol.">
        <title>The Global Catalogue of Microorganisms (GCM) 10K type strain sequencing project: providing services to taxonomists for standard genome sequencing and annotation.</title>
        <authorList>
            <consortium name="The Broad Institute Genomics Platform"/>
            <consortium name="The Broad Institute Genome Sequencing Center for Infectious Disease"/>
            <person name="Wu L."/>
            <person name="Ma J."/>
        </authorList>
    </citation>
    <scope>NUCLEOTIDE SEQUENCE [LARGE SCALE GENOMIC DNA]</scope>
    <source>
        <strain evidence="2 3">JCM 15575</strain>
    </source>
</reference>
<dbReference type="Pfam" id="PF02627">
    <property type="entry name" value="CMD"/>
    <property type="match status" value="1"/>
</dbReference>